<evidence type="ECO:0000313" key="7">
    <source>
        <dbReference type="Proteomes" id="UP000527355"/>
    </source>
</evidence>
<keyword evidence="7" id="KW-1185">Reference proteome</keyword>
<proteinExistence type="inferred from homology"/>
<dbReference type="InterPro" id="IPR042099">
    <property type="entry name" value="ANL_N_sf"/>
</dbReference>
<keyword evidence="3" id="KW-0443">Lipid metabolism</keyword>
<comment type="caution">
    <text evidence="6">The sequence shown here is derived from an EMBL/GenBank/DDBJ whole genome shotgun (WGS) entry which is preliminary data.</text>
</comment>
<evidence type="ECO:0000256" key="4">
    <source>
        <dbReference type="SAM" id="MobiDB-lite"/>
    </source>
</evidence>
<dbReference type="FunFam" id="3.40.50.12780:FF:000030">
    <property type="entry name" value="Acyl-CoA synthetase family member 3"/>
    <property type="match status" value="1"/>
</dbReference>
<evidence type="ECO:0000259" key="5">
    <source>
        <dbReference type="Pfam" id="PF00501"/>
    </source>
</evidence>
<dbReference type="PANTHER" id="PTHR43201:SF8">
    <property type="entry name" value="ACYL-COA SYNTHETASE FAMILY MEMBER 3"/>
    <property type="match status" value="1"/>
</dbReference>
<dbReference type="EMBL" id="JABWUV010000019">
    <property type="protein sequence ID" value="KAF6285152.1"/>
    <property type="molecule type" value="Genomic_DNA"/>
</dbReference>
<feature type="region of interest" description="Disordered" evidence="4">
    <location>
        <begin position="483"/>
        <end position="519"/>
    </location>
</feature>
<dbReference type="VEuPathDB" id="HostDB:GeneID_118674498"/>
<evidence type="ECO:0000256" key="3">
    <source>
        <dbReference type="ARBA" id="ARBA00023098"/>
    </source>
</evidence>
<keyword evidence="2" id="KW-0436">Ligase</keyword>
<sequence length="622" mass="67907">MFVDAAVPPRVVMTFQRLVCALASRQLAPIRLAGSRPLHVALAARSDKSAPVFTRALAFGDRVALVDQHGVHTYKDLYCRSLRLSQEICRLLECAGQDLQEERISFMCSNDVSYVVAQWASWMSGGIAVPLFRKHPQADLEYFIQDSQSSVVLAGQEYVELLSPVVRKLGVPLLPLPPAVYNGAAEEHGVGELPERDWRDRGAMIIYTSGTTGRPKGVLSTHHNIRAVVTGLVHKWAWTKDDVILHVLPLHHVHGVVNKLLCPLWVGATCVMLPEFSAQLVWEKFLSSETPRINVFMAVPTIYTKLMDYYDKHFTQPHVQDFVRAVCEEKIRLMVSGSAALPLPVLEKWKNITGHTLLERYGMTEIGMALSNPLTVAARLPGSVGTPLPGVEVRIVSENPQKEGCPYILHAEGNEKDTRVTPGFKEKEGELLVRGPTVFREYWGKPEETKKAFTSDGWFKTARLLVTRTPFLRRHSHVQGRQLLDPGTHISGHHQDGWLQGQRPGGGAAAAGAPQHQGCGCDRCSGHDVGPARYCSGDTGRGTLTVPQGAQRVGQRRPGPVCCALGAAAGGGDPKEPDGEDQQEGPGQAVLPAQPGSAGGQAPVSQQLLYTQTPNWVEQSPA</sequence>
<protein>
    <submittedName>
        <fullName evidence="6">Acyl-CoA synthetase family member 3</fullName>
    </submittedName>
</protein>
<evidence type="ECO:0000256" key="2">
    <source>
        <dbReference type="ARBA" id="ARBA00022598"/>
    </source>
</evidence>
<feature type="domain" description="AMP-dependent synthetase/ligase" evidence="5">
    <location>
        <begin position="55"/>
        <end position="443"/>
    </location>
</feature>
<evidence type="ECO:0000256" key="1">
    <source>
        <dbReference type="ARBA" id="ARBA00006432"/>
    </source>
</evidence>
<accession>A0A7J7S9R6</accession>
<organism evidence="6 7">
    <name type="scientific">Myotis myotis</name>
    <name type="common">Greater mouse-eared bat</name>
    <name type="synonym">Vespertilio myotis</name>
    <dbReference type="NCBI Taxonomy" id="51298"/>
    <lineage>
        <taxon>Eukaryota</taxon>
        <taxon>Metazoa</taxon>
        <taxon>Chordata</taxon>
        <taxon>Craniata</taxon>
        <taxon>Vertebrata</taxon>
        <taxon>Euteleostomi</taxon>
        <taxon>Mammalia</taxon>
        <taxon>Eutheria</taxon>
        <taxon>Laurasiatheria</taxon>
        <taxon>Chiroptera</taxon>
        <taxon>Yangochiroptera</taxon>
        <taxon>Vespertilionidae</taxon>
        <taxon>Myotis</taxon>
    </lineage>
</organism>
<gene>
    <name evidence="6" type="ORF">mMyoMyo1_000229</name>
</gene>
<dbReference type="Gene3D" id="3.40.50.12780">
    <property type="entry name" value="N-terminal domain of ligase-like"/>
    <property type="match status" value="1"/>
</dbReference>
<reference evidence="6 7" key="1">
    <citation type="journal article" date="2020" name="Nature">
        <title>Six reference-quality genomes reveal evolution of bat adaptations.</title>
        <authorList>
            <person name="Jebb D."/>
            <person name="Huang Z."/>
            <person name="Pippel M."/>
            <person name="Hughes G.M."/>
            <person name="Lavrichenko K."/>
            <person name="Devanna P."/>
            <person name="Winkler S."/>
            <person name="Jermiin L.S."/>
            <person name="Skirmuntt E.C."/>
            <person name="Katzourakis A."/>
            <person name="Burkitt-Gray L."/>
            <person name="Ray D.A."/>
            <person name="Sullivan K.A.M."/>
            <person name="Roscito J.G."/>
            <person name="Kirilenko B.M."/>
            <person name="Davalos L.M."/>
            <person name="Corthals A.P."/>
            <person name="Power M.L."/>
            <person name="Jones G."/>
            <person name="Ransome R.D."/>
            <person name="Dechmann D.K.N."/>
            <person name="Locatelli A.G."/>
            <person name="Puechmaille S.J."/>
            <person name="Fedrigo O."/>
            <person name="Jarvis E.D."/>
            <person name="Hiller M."/>
            <person name="Vernes S.C."/>
            <person name="Myers E.W."/>
            <person name="Teeling E.C."/>
        </authorList>
    </citation>
    <scope>NUCLEOTIDE SEQUENCE [LARGE SCALE GENOMIC DNA]</scope>
    <source>
        <strain evidence="6">MMyoMyo1</strain>
        <tissue evidence="6">Flight muscle</tissue>
    </source>
</reference>
<dbReference type="SUPFAM" id="SSF56801">
    <property type="entry name" value="Acetyl-CoA synthetase-like"/>
    <property type="match status" value="1"/>
</dbReference>
<dbReference type="PANTHER" id="PTHR43201">
    <property type="entry name" value="ACYL-COA SYNTHETASE"/>
    <property type="match status" value="1"/>
</dbReference>
<feature type="region of interest" description="Disordered" evidence="4">
    <location>
        <begin position="536"/>
        <end position="622"/>
    </location>
</feature>
<feature type="compositionally biased region" description="Low complexity" evidence="4">
    <location>
        <begin position="510"/>
        <end position="519"/>
    </location>
</feature>
<evidence type="ECO:0000313" key="6">
    <source>
        <dbReference type="EMBL" id="KAF6285152.1"/>
    </source>
</evidence>
<comment type="similarity">
    <text evidence="1">Belongs to the ATP-dependent AMP-binding enzyme family.</text>
</comment>
<dbReference type="InterPro" id="IPR020845">
    <property type="entry name" value="AMP-binding_CS"/>
</dbReference>
<dbReference type="PROSITE" id="PS00455">
    <property type="entry name" value="AMP_BINDING"/>
    <property type="match status" value="1"/>
</dbReference>
<feature type="compositionally biased region" description="Polar residues" evidence="4">
    <location>
        <begin position="603"/>
        <end position="622"/>
    </location>
</feature>
<dbReference type="AlphaFoldDB" id="A0A7J7S9R6"/>
<dbReference type="GO" id="GO:0005737">
    <property type="term" value="C:cytoplasm"/>
    <property type="evidence" value="ECO:0007669"/>
    <property type="project" value="UniProtKB-ARBA"/>
</dbReference>
<dbReference type="GO" id="GO:0006631">
    <property type="term" value="P:fatty acid metabolic process"/>
    <property type="evidence" value="ECO:0007669"/>
    <property type="project" value="TreeGrafter"/>
</dbReference>
<dbReference type="CDD" id="cd05941">
    <property type="entry name" value="MCS"/>
    <property type="match status" value="1"/>
</dbReference>
<name>A0A7J7S9R6_MYOMY</name>
<dbReference type="Proteomes" id="UP000527355">
    <property type="component" value="Unassembled WGS sequence"/>
</dbReference>
<dbReference type="Pfam" id="PF00501">
    <property type="entry name" value="AMP-binding"/>
    <property type="match status" value="1"/>
</dbReference>
<dbReference type="GO" id="GO:0031956">
    <property type="term" value="F:medium-chain fatty acid-CoA ligase activity"/>
    <property type="evidence" value="ECO:0007669"/>
    <property type="project" value="TreeGrafter"/>
</dbReference>
<dbReference type="InterPro" id="IPR000873">
    <property type="entry name" value="AMP-dep_synth/lig_dom"/>
</dbReference>